<dbReference type="SUPFAM" id="SSF81891">
    <property type="entry name" value="Poly A polymerase C-terminal region-like"/>
    <property type="match status" value="1"/>
</dbReference>
<evidence type="ECO:0000313" key="5">
    <source>
        <dbReference type="EMBL" id="OGZ38132.1"/>
    </source>
</evidence>
<dbReference type="SMART" id="SM00471">
    <property type="entry name" value="HDc"/>
    <property type="match status" value="1"/>
</dbReference>
<evidence type="ECO:0000259" key="4">
    <source>
        <dbReference type="PROSITE" id="PS51831"/>
    </source>
</evidence>
<evidence type="ECO:0000256" key="3">
    <source>
        <dbReference type="SAM" id="Coils"/>
    </source>
</evidence>
<keyword evidence="2" id="KW-0547">Nucleotide-binding</keyword>
<protein>
    <recommendedName>
        <fullName evidence="4">HD domain-containing protein</fullName>
    </recommendedName>
</protein>
<dbReference type="InterPro" id="IPR006675">
    <property type="entry name" value="HDIG_dom"/>
</dbReference>
<dbReference type="Gene3D" id="1.10.246.80">
    <property type="match status" value="1"/>
</dbReference>
<dbReference type="EMBL" id="MHNC01000035">
    <property type="protein sequence ID" value="OGZ38132.1"/>
    <property type="molecule type" value="Genomic_DNA"/>
</dbReference>
<evidence type="ECO:0000256" key="1">
    <source>
        <dbReference type="ARBA" id="ARBA00007265"/>
    </source>
</evidence>
<dbReference type="Proteomes" id="UP000177247">
    <property type="component" value="Unassembled WGS sequence"/>
</dbReference>
<evidence type="ECO:0000256" key="2">
    <source>
        <dbReference type="ARBA" id="ARBA00022741"/>
    </source>
</evidence>
<reference evidence="5 6" key="1">
    <citation type="journal article" date="2016" name="Nat. Commun.">
        <title>Thousands of microbial genomes shed light on interconnected biogeochemical processes in an aquifer system.</title>
        <authorList>
            <person name="Anantharaman K."/>
            <person name="Brown C.T."/>
            <person name="Hug L.A."/>
            <person name="Sharon I."/>
            <person name="Castelle C.J."/>
            <person name="Probst A.J."/>
            <person name="Thomas B.C."/>
            <person name="Singh A."/>
            <person name="Wilkins M.J."/>
            <person name="Karaoz U."/>
            <person name="Brodie E.L."/>
            <person name="Williams K.H."/>
            <person name="Hubbard S.S."/>
            <person name="Banfield J.F."/>
        </authorList>
    </citation>
    <scope>NUCLEOTIDE SEQUENCE [LARGE SCALE GENOMIC DNA]</scope>
</reference>
<dbReference type="InterPro" id="IPR006674">
    <property type="entry name" value="HD_domain"/>
</dbReference>
<dbReference type="PANTHER" id="PTHR47545:SF2">
    <property type="entry name" value="CC-ADDING TRNA NUCLEOTIDYLTRANSFERASE"/>
    <property type="match status" value="1"/>
</dbReference>
<name>A0A1G2FK28_9BACT</name>
<dbReference type="PROSITE" id="PS51831">
    <property type="entry name" value="HD"/>
    <property type="match status" value="1"/>
</dbReference>
<dbReference type="AlphaFoldDB" id="A0A1G2FK28"/>
<dbReference type="InterPro" id="IPR032828">
    <property type="entry name" value="PolyA_RNA-bd"/>
</dbReference>
<dbReference type="Gene3D" id="1.10.3090.10">
    <property type="entry name" value="cca-adding enzyme, domain 2"/>
    <property type="match status" value="1"/>
</dbReference>
<dbReference type="InterPro" id="IPR003607">
    <property type="entry name" value="HD/PDEase_dom"/>
</dbReference>
<sequence>MSEEPEQGVELLRETNLLKYVIPELEKGVGVSQNRHHIYTIYQHSILSFKYAAQRKYNLEVRLAALFHDIAKPQTKMGEGPESTFYNHDQLGARFSAAILERLKFPKKTIEKVANLVRNHMFVYGVDEVTEAAVRRLLRRVGPENIDDLINLRVADRLGSGVPKAVPYKLRHLQYVIEKVSKDPISVKMLKINGDEVMEILNIPPSPKVGFILSALLSEVLDEPEKNTKEYLKKRIKELNKLSDKELKEKNKKVKEKKEEVDLEIKQKHWVK</sequence>
<dbReference type="Pfam" id="PF01966">
    <property type="entry name" value="HD"/>
    <property type="match status" value="1"/>
</dbReference>
<dbReference type="CDD" id="cd00077">
    <property type="entry name" value="HDc"/>
    <property type="match status" value="1"/>
</dbReference>
<comment type="caution">
    <text evidence="5">The sequence shown here is derived from an EMBL/GenBank/DDBJ whole genome shotgun (WGS) entry which is preliminary data.</text>
</comment>
<feature type="coiled-coil region" evidence="3">
    <location>
        <begin position="240"/>
        <end position="267"/>
    </location>
</feature>
<gene>
    <name evidence="5" type="ORF">A3E90_01790</name>
</gene>
<dbReference type="PANTHER" id="PTHR47545">
    <property type="entry name" value="MULTIFUNCTIONAL CCA PROTEIN"/>
    <property type="match status" value="1"/>
</dbReference>
<proteinExistence type="inferred from homology"/>
<comment type="similarity">
    <text evidence="1">Belongs to the tRNA nucleotidyltransferase/poly(A) polymerase family.</text>
</comment>
<feature type="domain" description="HD" evidence="4">
    <location>
        <begin position="41"/>
        <end position="161"/>
    </location>
</feature>
<dbReference type="GO" id="GO:0000166">
    <property type="term" value="F:nucleotide binding"/>
    <property type="evidence" value="ECO:0007669"/>
    <property type="project" value="UniProtKB-KW"/>
</dbReference>
<dbReference type="Pfam" id="PF12627">
    <property type="entry name" value="PolyA_pol_RNAbd"/>
    <property type="match status" value="1"/>
</dbReference>
<keyword evidence="3" id="KW-0175">Coiled coil</keyword>
<evidence type="ECO:0000313" key="6">
    <source>
        <dbReference type="Proteomes" id="UP000177247"/>
    </source>
</evidence>
<organism evidence="5 6">
    <name type="scientific">Candidatus Portnoybacteria bacterium RIFCSPHIGHO2_12_FULL_40_11</name>
    <dbReference type="NCBI Taxonomy" id="1801998"/>
    <lineage>
        <taxon>Bacteria</taxon>
        <taxon>Candidatus Portnoyibacteriota</taxon>
    </lineage>
</organism>
<dbReference type="InterPro" id="IPR050124">
    <property type="entry name" value="tRNA_CCA-adding_enzyme"/>
</dbReference>
<accession>A0A1G2FK28</accession>
<dbReference type="NCBIfam" id="TIGR00277">
    <property type="entry name" value="HDIG"/>
    <property type="match status" value="1"/>
</dbReference>